<protein>
    <submittedName>
        <fullName evidence="2">Uncharacterized protein</fullName>
    </submittedName>
</protein>
<reference evidence="2 3" key="1">
    <citation type="journal article" date="2021" name="Elife">
        <title>Chloroplast acquisition without the gene transfer in kleptoplastic sea slugs, Plakobranchus ocellatus.</title>
        <authorList>
            <person name="Maeda T."/>
            <person name="Takahashi S."/>
            <person name="Yoshida T."/>
            <person name="Shimamura S."/>
            <person name="Takaki Y."/>
            <person name="Nagai Y."/>
            <person name="Toyoda A."/>
            <person name="Suzuki Y."/>
            <person name="Arimoto A."/>
            <person name="Ishii H."/>
            <person name="Satoh N."/>
            <person name="Nishiyama T."/>
            <person name="Hasebe M."/>
            <person name="Maruyama T."/>
            <person name="Minagawa J."/>
            <person name="Obokata J."/>
            <person name="Shigenobu S."/>
        </authorList>
    </citation>
    <scope>NUCLEOTIDE SEQUENCE [LARGE SCALE GENOMIC DNA]</scope>
</reference>
<proteinExistence type="predicted"/>
<name>A0AAV4A5J6_9GAST</name>
<dbReference type="AlphaFoldDB" id="A0AAV4A5J6"/>
<comment type="caution">
    <text evidence="2">The sequence shown here is derived from an EMBL/GenBank/DDBJ whole genome shotgun (WGS) entry which is preliminary data.</text>
</comment>
<feature type="region of interest" description="Disordered" evidence="1">
    <location>
        <begin position="44"/>
        <end position="106"/>
    </location>
</feature>
<sequence>MANNLRFAARQEQLGHHAWIPYLIIQIELELHFTLFGNKKFVTDNSPSGVPPTKIEMSVKNKVISSPPSGQSAGGGARTRTRNRRVRADLRADSLATVLPPPLLSR</sequence>
<evidence type="ECO:0000256" key="1">
    <source>
        <dbReference type="SAM" id="MobiDB-lite"/>
    </source>
</evidence>
<organism evidence="2 3">
    <name type="scientific">Plakobranchus ocellatus</name>
    <dbReference type="NCBI Taxonomy" id="259542"/>
    <lineage>
        <taxon>Eukaryota</taxon>
        <taxon>Metazoa</taxon>
        <taxon>Spiralia</taxon>
        <taxon>Lophotrochozoa</taxon>
        <taxon>Mollusca</taxon>
        <taxon>Gastropoda</taxon>
        <taxon>Heterobranchia</taxon>
        <taxon>Euthyneura</taxon>
        <taxon>Panpulmonata</taxon>
        <taxon>Sacoglossa</taxon>
        <taxon>Placobranchoidea</taxon>
        <taxon>Plakobranchidae</taxon>
        <taxon>Plakobranchus</taxon>
    </lineage>
</organism>
<evidence type="ECO:0000313" key="2">
    <source>
        <dbReference type="EMBL" id="GFO02527.1"/>
    </source>
</evidence>
<keyword evidence="3" id="KW-1185">Reference proteome</keyword>
<evidence type="ECO:0000313" key="3">
    <source>
        <dbReference type="Proteomes" id="UP000735302"/>
    </source>
</evidence>
<dbReference type="EMBL" id="BLXT01003598">
    <property type="protein sequence ID" value="GFO02527.1"/>
    <property type="molecule type" value="Genomic_DNA"/>
</dbReference>
<gene>
    <name evidence="2" type="ORF">PoB_002903200</name>
</gene>
<dbReference type="Proteomes" id="UP000735302">
    <property type="component" value="Unassembled WGS sequence"/>
</dbReference>
<accession>A0AAV4A5J6</accession>